<evidence type="ECO:0000256" key="1">
    <source>
        <dbReference type="ARBA" id="ARBA00002530"/>
    </source>
</evidence>
<accession>A0A8S1EDL4</accession>
<feature type="compositionally biased region" description="Basic and acidic residues" evidence="6">
    <location>
        <begin position="133"/>
        <end position="143"/>
    </location>
</feature>
<keyword evidence="9" id="KW-1185">Reference proteome</keyword>
<organism evidence="8 9">
    <name type="scientific">Cloeon dipterum</name>
    <dbReference type="NCBI Taxonomy" id="197152"/>
    <lineage>
        <taxon>Eukaryota</taxon>
        <taxon>Metazoa</taxon>
        <taxon>Ecdysozoa</taxon>
        <taxon>Arthropoda</taxon>
        <taxon>Hexapoda</taxon>
        <taxon>Insecta</taxon>
        <taxon>Pterygota</taxon>
        <taxon>Palaeoptera</taxon>
        <taxon>Ephemeroptera</taxon>
        <taxon>Pisciforma</taxon>
        <taxon>Baetidae</taxon>
        <taxon>Cloeon</taxon>
    </lineage>
</organism>
<dbReference type="Proteomes" id="UP000494165">
    <property type="component" value="Unassembled WGS sequence"/>
</dbReference>
<evidence type="ECO:0000256" key="2">
    <source>
        <dbReference type="ARBA" id="ARBA00005434"/>
    </source>
</evidence>
<dbReference type="AlphaFoldDB" id="A0A8S1EDL4"/>
<dbReference type="OrthoDB" id="9890280at2759"/>
<protein>
    <recommendedName>
        <fullName evidence="3">WD repeat-containing protein 76</fullName>
    </recommendedName>
</protein>
<dbReference type="GO" id="GO:0005634">
    <property type="term" value="C:nucleus"/>
    <property type="evidence" value="ECO:0007669"/>
    <property type="project" value="TreeGrafter"/>
</dbReference>
<feature type="compositionally biased region" description="Polar residues" evidence="6">
    <location>
        <begin position="114"/>
        <end position="132"/>
    </location>
</feature>
<evidence type="ECO:0000256" key="3">
    <source>
        <dbReference type="ARBA" id="ARBA00021234"/>
    </source>
</evidence>
<evidence type="ECO:0000256" key="5">
    <source>
        <dbReference type="ARBA" id="ARBA00022737"/>
    </source>
</evidence>
<evidence type="ECO:0000313" key="8">
    <source>
        <dbReference type="EMBL" id="CAB3388361.1"/>
    </source>
</evidence>
<evidence type="ECO:0000256" key="4">
    <source>
        <dbReference type="ARBA" id="ARBA00022574"/>
    </source>
</evidence>
<proteinExistence type="inferred from homology"/>
<gene>
    <name evidence="8" type="ORF">CLODIP_2_CD11182</name>
</gene>
<feature type="signal peptide" evidence="7">
    <location>
        <begin position="1"/>
        <end position="19"/>
    </location>
</feature>
<dbReference type="PANTHER" id="PTHR14773:SF0">
    <property type="entry name" value="WD REPEAT-CONTAINING PROTEIN 76"/>
    <property type="match status" value="1"/>
</dbReference>
<dbReference type="SUPFAM" id="SSF50978">
    <property type="entry name" value="WD40 repeat-like"/>
    <property type="match status" value="1"/>
</dbReference>
<dbReference type="InterPro" id="IPR036322">
    <property type="entry name" value="WD40_repeat_dom_sf"/>
</dbReference>
<evidence type="ECO:0000313" key="9">
    <source>
        <dbReference type="Proteomes" id="UP000494165"/>
    </source>
</evidence>
<dbReference type="GO" id="GO:0003677">
    <property type="term" value="F:DNA binding"/>
    <property type="evidence" value="ECO:0007669"/>
    <property type="project" value="TreeGrafter"/>
</dbReference>
<feature type="region of interest" description="Disordered" evidence="6">
    <location>
        <begin position="104"/>
        <end position="143"/>
    </location>
</feature>
<comment type="similarity">
    <text evidence="2">Belongs to the WD repeat DDB2/WDR76 family.</text>
</comment>
<keyword evidence="7" id="KW-0732">Signal</keyword>
<dbReference type="PANTHER" id="PTHR14773">
    <property type="entry name" value="WD REPEAT-CONTAINING PROTEIN 76"/>
    <property type="match status" value="1"/>
</dbReference>
<comment type="function">
    <text evidence="1">Specifically binds 5-hydroxymethylcytosine (5hmC), suggesting that it acts as a specific reader of 5hmC.</text>
</comment>
<dbReference type="InterPro" id="IPR001680">
    <property type="entry name" value="WD40_rpt"/>
</dbReference>
<dbReference type="SMART" id="SM00320">
    <property type="entry name" value="WD40"/>
    <property type="match status" value="3"/>
</dbReference>
<keyword evidence="4" id="KW-0853">WD repeat</keyword>
<dbReference type="Gene3D" id="2.130.10.10">
    <property type="entry name" value="YVTN repeat-like/Quinoprotein amine dehydrogenase"/>
    <property type="match status" value="1"/>
</dbReference>
<reference evidence="8 9" key="1">
    <citation type="submission" date="2020-04" db="EMBL/GenBank/DDBJ databases">
        <authorList>
            <person name="Alioto T."/>
            <person name="Alioto T."/>
            <person name="Gomez Garrido J."/>
        </authorList>
    </citation>
    <scope>NUCLEOTIDE SEQUENCE [LARGE SCALE GENOMIC DNA]</scope>
</reference>
<evidence type="ECO:0000256" key="6">
    <source>
        <dbReference type="SAM" id="MobiDB-lite"/>
    </source>
</evidence>
<name>A0A8S1EDL4_9INSE</name>
<dbReference type="GO" id="GO:2000001">
    <property type="term" value="P:regulation of DNA damage checkpoint"/>
    <property type="evidence" value="ECO:0007669"/>
    <property type="project" value="TreeGrafter"/>
</dbReference>
<dbReference type="EMBL" id="CADEPI010000759">
    <property type="protein sequence ID" value="CAB3388361.1"/>
    <property type="molecule type" value="Genomic_DNA"/>
</dbReference>
<sequence length="629" mass="70935">MTAPIYIHLICLFSKGCVLLSTDSDFRPPPATAATFATFPLHSLDAFLDLWLFWKNFGPLKMSHSIVQGERRAVPMRMKDDGEAKPEQPKAKRIKKIQIFSLSDCESEDEPKENQASKANRANNENQRSSKNNKFESELEKQRRKNIEARQKMLEQLKLVELKQEMEENVKQVKKETQKCIKLEVDLTFEPRRSDRIKCQQTVTYVYTPEKRKVGIKKDLDFDSTEEEEKEDFSCISPSTQVLSLKDAICNLKVGDARKVLLNLFPTPVESEERAEIAAEDQGQMELIPKRNMESLENFQKKIGSLTFTEQNSSKFVSQIVTSLAFNPMTSSIVFAAGSHSGKVSLWKLASEDESATSMLFGFHSSSVDCICFDASNNHLMYSSSSNGSFYESDLNKQSFSLVCESGRRGKSWHSLVKPKVFLLSQGCRGVAIVDLRQDSTQFTTYSCKDEVIQASAHPVDFDMYFATLSKSTKLAIWDLRQTKEELSSVSVGSFANERGRSCFFSPVTGNLALVTTNKFFNIVDTRDLDRPKLHLKYPSCNIDRKVAIWHPQREDVFLTGSLEILELFQVGHAVEPLTSLSYKCDMRSMRASEVVFAFHPSMPAVAVGNANGMVSVLIFAPSRVAVCK</sequence>
<keyword evidence="5" id="KW-0677">Repeat</keyword>
<dbReference type="InterPro" id="IPR050853">
    <property type="entry name" value="WD_repeat_DNA-damage-binding"/>
</dbReference>
<dbReference type="InterPro" id="IPR015943">
    <property type="entry name" value="WD40/YVTN_repeat-like_dom_sf"/>
</dbReference>
<feature type="chain" id="PRO_5035886015" description="WD repeat-containing protein 76" evidence="7">
    <location>
        <begin position="20"/>
        <end position="629"/>
    </location>
</feature>
<evidence type="ECO:0000256" key="7">
    <source>
        <dbReference type="SAM" id="SignalP"/>
    </source>
</evidence>
<comment type="caution">
    <text evidence="8">The sequence shown here is derived from an EMBL/GenBank/DDBJ whole genome shotgun (WGS) entry which is preliminary data.</text>
</comment>